<organism evidence="5 6">
    <name type="scientific">Paenibacillus beijingensis</name>
    <dbReference type="NCBI Taxonomy" id="1126833"/>
    <lineage>
        <taxon>Bacteria</taxon>
        <taxon>Bacillati</taxon>
        <taxon>Bacillota</taxon>
        <taxon>Bacilli</taxon>
        <taxon>Bacillales</taxon>
        <taxon>Paenibacillaceae</taxon>
        <taxon>Paenibacillus</taxon>
    </lineage>
</organism>
<dbReference type="KEGG" id="pbj:VN24_09210"/>
<dbReference type="InterPro" id="IPR024884">
    <property type="entry name" value="NAPE-PLD"/>
</dbReference>
<dbReference type="GO" id="GO:0005737">
    <property type="term" value="C:cytoplasm"/>
    <property type="evidence" value="ECO:0007669"/>
    <property type="project" value="TreeGrafter"/>
</dbReference>
<evidence type="ECO:0000256" key="3">
    <source>
        <dbReference type="ARBA" id="ARBA00048505"/>
    </source>
</evidence>
<feature type="domain" description="Metallo-beta-lactamase" evidence="4">
    <location>
        <begin position="123"/>
        <end position="316"/>
    </location>
</feature>
<dbReference type="InterPro" id="IPR001279">
    <property type="entry name" value="Metallo-B-lactamas"/>
</dbReference>
<evidence type="ECO:0000256" key="1">
    <source>
        <dbReference type="ARBA" id="ARBA00034221"/>
    </source>
</evidence>
<dbReference type="SUPFAM" id="SSF56281">
    <property type="entry name" value="Metallo-hydrolase/oxidoreductase"/>
    <property type="match status" value="1"/>
</dbReference>
<dbReference type="Proteomes" id="UP000032633">
    <property type="component" value="Chromosome"/>
</dbReference>
<dbReference type="InterPro" id="IPR036866">
    <property type="entry name" value="RibonucZ/Hydroxyglut_hydro"/>
</dbReference>
<evidence type="ECO:0000256" key="2">
    <source>
        <dbReference type="ARBA" id="ARBA00034301"/>
    </source>
</evidence>
<dbReference type="Pfam" id="PF12706">
    <property type="entry name" value="Lactamase_B_2"/>
    <property type="match status" value="1"/>
</dbReference>
<dbReference type="PATRIC" id="fig|1126833.4.peg.2038"/>
<proteinExistence type="predicted"/>
<evidence type="ECO:0000259" key="4">
    <source>
        <dbReference type="Pfam" id="PF12706"/>
    </source>
</evidence>
<dbReference type="Gene3D" id="3.60.15.10">
    <property type="entry name" value="Ribonuclease Z/Hydroxyacylglutathione hydrolase-like"/>
    <property type="match status" value="1"/>
</dbReference>
<reference evidence="5 6" key="1">
    <citation type="journal article" date="2015" name="J. Biotechnol.">
        <title>Complete genome sequence of Paenibacillus beijingensis 7188(T) (=DSM 24997(T)), a novel rhizobacterium from jujube garden soil.</title>
        <authorList>
            <person name="Kwak Y."/>
            <person name="Shin J.H."/>
        </authorList>
    </citation>
    <scope>NUCLEOTIDE SEQUENCE [LARGE SCALE GENOMIC DNA]</scope>
    <source>
        <strain evidence="5 6">DSM 24997</strain>
    </source>
</reference>
<comment type="catalytic activity">
    <reaction evidence="3">
        <text>3',5'-cyclic UMP + H2O = UMP + H(+)</text>
        <dbReference type="Rhea" id="RHEA:70575"/>
        <dbReference type="ChEBI" id="CHEBI:15377"/>
        <dbReference type="ChEBI" id="CHEBI:15378"/>
        <dbReference type="ChEBI" id="CHEBI:57865"/>
        <dbReference type="ChEBI" id="CHEBI:184387"/>
    </reaction>
    <physiologicalReaction direction="left-to-right" evidence="3">
        <dbReference type="Rhea" id="RHEA:70576"/>
    </physiologicalReaction>
</comment>
<comment type="catalytic activity">
    <reaction evidence="1">
        <text>3',5'-cyclic CMP + H2O = CMP + H(+)</text>
        <dbReference type="Rhea" id="RHEA:72675"/>
        <dbReference type="ChEBI" id="CHEBI:15377"/>
        <dbReference type="ChEBI" id="CHEBI:15378"/>
        <dbReference type="ChEBI" id="CHEBI:58003"/>
        <dbReference type="ChEBI" id="CHEBI:60377"/>
    </reaction>
    <physiologicalReaction direction="left-to-right" evidence="1">
        <dbReference type="Rhea" id="RHEA:72676"/>
    </physiologicalReaction>
</comment>
<dbReference type="STRING" id="1126833.VN24_09210"/>
<comment type="function">
    <text evidence="2">Counteracts the endogenous Pycsar antiviral defense system. Phosphodiesterase that enables metal-dependent hydrolysis of host cyclic nucleotide Pycsar defense signals such as cCMP and cUMP.</text>
</comment>
<evidence type="ECO:0000313" key="6">
    <source>
        <dbReference type="Proteomes" id="UP000032633"/>
    </source>
</evidence>
<dbReference type="HOGENOM" id="CLU_020884_0_2_9"/>
<dbReference type="AlphaFoldDB" id="A0A0D5NRW7"/>
<dbReference type="PIRSF" id="PIRSF038896">
    <property type="entry name" value="NAPE-PLD"/>
    <property type="match status" value="1"/>
</dbReference>
<name>A0A0D5NRW7_9BACL</name>
<sequence>MTTLLIVLAFVAGIIISAYLVMNYVPSFGGKLSEERMRTITRSRHFEGGKFRNLIPTAMDTSLKTNISILLDFMKGTPEGKPVRPIAAERWRPLRLQDNRSASVTWLGHSALWLEVEGKTMIVDPMLGRTPSPFPQIGGKRYRTTLSLQLDQLPPIDAVLISHDHYDHLDYGTIMKLKDNVKRFFVPLGVGAHLERWGIDRKNITELDWWEEAEFEGLTLASTPARHFSGRRLTGRDTTLWCSWVIKGEYNSLFFSGDSGYGPHFKQIGDKYGPFDLTLMECGQYDRRWSAIHMVPEETVQAHLDVKGKRMIPIHWGAFSLAMHAWTDPVERAVKAAKEKNAAICTPKIGETVVVGSGHYPSSAWWRHQHDGVIGYFSPKATHSDSTV</sequence>
<dbReference type="PANTHER" id="PTHR15032">
    <property type="entry name" value="N-ACYL-PHOSPHATIDYLETHANOLAMINE-HYDROLYZING PHOSPHOLIPASE D"/>
    <property type="match status" value="1"/>
</dbReference>
<dbReference type="GO" id="GO:0008270">
    <property type="term" value="F:zinc ion binding"/>
    <property type="evidence" value="ECO:0007669"/>
    <property type="project" value="InterPro"/>
</dbReference>
<evidence type="ECO:0000313" key="5">
    <source>
        <dbReference type="EMBL" id="AJY77623.1"/>
    </source>
</evidence>
<dbReference type="EMBL" id="CP011058">
    <property type="protein sequence ID" value="AJY77623.1"/>
    <property type="molecule type" value="Genomic_DNA"/>
</dbReference>
<dbReference type="PANTHER" id="PTHR15032:SF4">
    <property type="entry name" value="N-ACYL-PHOSPHATIDYLETHANOLAMINE-HYDROLYZING PHOSPHOLIPASE D"/>
    <property type="match status" value="1"/>
</dbReference>
<protein>
    <submittedName>
        <fullName evidence="5">Membrane protein</fullName>
    </submittedName>
</protein>
<dbReference type="OrthoDB" id="9805728at2"/>
<accession>A0A0D5NRW7</accession>
<keyword evidence="6" id="KW-1185">Reference proteome</keyword>
<reference evidence="6" key="2">
    <citation type="submission" date="2015-03" db="EMBL/GenBank/DDBJ databases">
        <title>Genome sequence of Paenibacillus beijingensis strain DSM 24997T.</title>
        <authorList>
            <person name="Kwak Y."/>
            <person name="Shin J.-H."/>
        </authorList>
    </citation>
    <scope>NUCLEOTIDE SEQUENCE [LARGE SCALE GENOMIC DNA]</scope>
    <source>
        <strain evidence="6">DSM 24997</strain>
    </source>
</reference>
<gene>
    <name evidence="5" type="ORF">VN24_09210</name>
</gene>
<dbReference type="GO" id="GO:0070290">
    <property type="term" value="F:N-acylphosphatidylethanolamine-specific phospholipase D activity"/>
    <property type="evidence" value="ECO:0007669"/>
    <property type="project" value="InterPro"/>
</dbReference>